<dbReference type="Gene3D" id="1.10.110.10">
    <property type="entry name" value="Plant lipid-transfer and hydrophobic proteins"/>
    <property type="match status" value="1"/>
</dbReference>
<keyword evidence="3" id="KW-1003">Cell membrane</keyword>
<protein>
    <recommendedName>
        <fullName evidence="12">Bifunctional inhibitor/plant lipid transfer protein/seed storage helical domain-containing protein</fullName>
    </recommendedName>
</protein>
<organism evidence="13">
    <name type="scientific">Salix viminalis</name>
    <name type="common">Common osier</name>
    <name type="synonym">Basket willow</name>
    <dbReference type="NCBI Taxonomy" id="40686"/>
    <lineage>
        <taxon>Eukaryota</taxon>
        <taxon>Viridiplantae</taxon>
        <taxon>Streptophyta</taxon>
        <taxon>Embryophyta</taxon>
        <taxon>Tracheophyta</taxon>
        <taxon>Spermatophyta</taxon>
        <taxon>Magnoliopsida</taxon>
        <taxon>eudicotyledons</taxon>
        <taxon>Gunneridae</taxon>
        <taxon>Pentapetalae</taxon>
        <taxon>rosids</taxon>
        <taxon>fabids</taxon>
        <taxon>Malpighiales</taxon>
        <taxon>Salicaceae</taxon>
        <taxon>Saliceae</taxon>
        <taxon>Salix</taxon>
    </lineage>
</organism>
<comment type="subcellular location">
    <subcellularLocation>
        <location evidence="1">Cell membrane</location>
        <topology evidence="1">Lipid-anchor</topology>
        <topology evidence="1">GPI-anchor</topology>
    </subcellularLocation>
</comment>
<keyword evidence="8" id="KW-0449">Lipoprotein</keyword>
<evidence type="ECO:0000259" key="12">
    <source>
        <dbReference type="SMART" id="SM00499"/>
    </source>
</evidence>
<gene>
    <name evidence="13" type="ORF">SVIM_LOCUS323090</name>
</gene>
<dbReference type="InterPro" id="IPR036312">
    <property type="entry name" value="Bifun_inhib/LTP/seed_sf"/>
</dbReference>
<reference evidence="13" key="1">
    <citation type="submission" date="2019-03" db="EMBL/GenBank/DDBJ databases">
        <authorList>
            <person name="Mank J."/>
            <person name="Almeida P."/>
        </authorList>
    </citation>
    <scope>NUCLEOTIDE SEQUENCE</scope>
    <source>
        <strain evidence="13">78183</strain>
    </source>
</reference>
<evidence type="ECO:0000256" key="2">
    <source>
        <dbReference type="ARBA" id="ARBA00009748"/>
    </source>
</evidence>
<feature type="chain" id="PRO_5027034012" description="Bifunctional inhibitor/plant lipid transfer protein/seed storage helical domain-containing protein" evidence="11">
    <location>
        <begin position="28"/>
        <end position="292"/>
    </location>
</feature>
<dbReference type="InterPro" id="IPR043325">
    <property type="entry name" value="LTSS"/>
</dbReference>
<evidence type="ECO:0000256" key="10">
    <source>
        <dbReference type="SAM" id="Phobius"/>
    </source>
</evidence>
<keyword evidence="10" id="KW-0472">Membrane</keyword>
<dbReference type="SUPFAM" id="SSF47699">
    <property type="entry name" value="Bifunctional inhibitor/lipid-transfer protein/seed storage 2S albumin"/>
    <property type="match status" value="1"/>
</dbReference>
<evidence type="ECO:0000256" key="1">
    <source>
        <dbReference type="ARBA" id="ARBA00004609"/>
    </source>
</evidence>
<keyword evidence="6" id="KW-1015">Disulfide bond</keyword>
<feature type="transmembrane region" description="Helical" evidence="10">
    <location>
        <begin position="165"/>
        <end position="184"/>
    </location>
</feature>
<evidence type="ECO:0000256" key="9">
    <source>
        <dbReference type="SAM" id="MobiDB-lite"/>
    </source>
</evidence>
<evidence type="ECO:0000256" key="11">
    <source>
        <dbReference type="SAM" id="SignalP"/>
    </source>
</evidence>
<evidence type="ECO:0000256" key="4">
    <source>
        <dbReference type="ARBA" id="ARBA00022622"/>
    </source>
</evidence>
<feature type="signal peptide" evidence="11">
    <location>
        <begin position="1"/>
        <end position="27"/>
    </location>
</feature>
<dbReference type="CDD" id="cd00010">
    <property type="entry name" value="AAI_LTSS"/>
    <property type="match status" value="1"/>
</dbReference>
<accession>A0A6N2MM18</accession>
<dbReference type="InterPro" id="IPR016140">
    <property type="entry name" value="Bifunc_inhib/LTP/seed_store"/>
</dbReference>
<dbReference type="GO" id="GO:0098552">
    <property type="term" value="C:side of membrane"/>
    <property type="evidence" value="ECO:0007669"/>
    <property type="project" value="UniProtKB-KW"/>
</dbReference>
<name>A0A6N2MM18_SALVM</name>
<evidence type="ECO:0000313" key="13">
    <source>
        <dbReference type="EMBL" id="VFU49053.1"/>
    </source>
</evidence>
<dbReference type="SMART" id="SM00499">
    <property type="entry name" value="AAI"/>
    <property type="match status" value="1"/>
</dbReference>
<keyword evidence="5 11" id="KW-0732">Signal</keyword>
<dbReference type="PANTHER" id="PTHR33044">
    <property type="entry name" value="BIFUNCTIONAL INHIBITOR/LIPID-TRANSFER PROTEIN/SEED STORAGE 2S ALBUMIN SUPERFAMILY PROTEIN-RELATED"/>
    <property type="match status" value="1"/>
</dbReference>
<proteinExistence type="inferred from homology"/>
<feature type="domain" description="Bifunctional inhibitor/plant lipid transfer protein/seed storage helical" evidence="12">
    <location>
        <begin position="34"/>
        <end position="115"/>
    </location>
</feature>
<comment type="similarity">
    <text evidence="2">Belongs to the plant LTP family.</text>
</comment>
<dbReference type="EMBL" id="CAADRP010001707">
    <property type="protein sequence ID" value="VFU49053.1"/>
    <property type="molecule type" value="Genomic_DNA"/>
</dbReference>
<keyword evidence="7" id="KW-0325">Glycoprotein</keyword>
<evidence type="ECO:0000256" key="7">
    <source>
        <dbReference type="ARBA" id="ARBA00023180"/>
    </source>
</evidence>
<dbReference type="GO" id="GO:0005886">
    <property type="term" value="C:plasma membrane"/>
    <property type="evidence" value="ECO:0007669"/>
    <property type="project" value="UniProtKB-SubCell"/>
</dbReference>
<feature type="region of interest" description="Disordered" evidence="9">
    <location>
        <begin position="138"/>
        <end position="159"/>
    </location>
</feature>
<evidence type="ECO:0000256" key="8">
    <source>
        <dbReference type="ARBA" id="ARBA00023288"/>
    </source>
</evidence>
<evidence type="ECO:0000256" key="3">
    <source>
        <dbReference type="ARBA" id="ARBA00022475"/>
    </source>
</evidence>
<keyword evidence="4" id="KW-0336">GPI-anchor</keyword>
<feature type="compositionally biased region" description="Low complexity" evidence="9">
    <location>
        <begin position="138"/>
        <end position="149"/>
    </location>
</feature>
<evidence type="ECO:0000256" key="6">
    <source>
        <dbReference type="ARBA" id="ARBA00023157"/>
    </source>
</evidence>
<keyword evidence="10" id="KW-0812">Transmembrane</keyword>
<dbReference type="Pfam" id="PF14368">
    <property type="entry name" value="LTP_2"/>
    <property type="match status" value="1"/>
</dbReference>
<sequence length="292" mass="31400">MRSQSVFWLGALLFFASNASVFRTVDGDNLASECTSDLQKLMGCLDYGQGKANTPTKDCCGAVQTMKDSEPKCLCYMIQQAHNGSTRIKSLGIQEAKMLQLPTACQLKNASLSFCPTLLGLSPGSSDAAIFTNVSTSATPAASTGSGTSQPDKSGDSGRIKQRPAVAGLLMIVAAIFVFAFPAGSASMISSYSLCSCCNLVVYTYFSDGSCQGYYLRSSCSNFRILNICRWATLLCHLNMSLACLTVQLPSYLAADVSEDALFHSPSAKQLQQSYLTFSLSSHWKMEQDFVH</sequence>
<dbReference type="AlphaFoldDB" id="A0A6N2MM18"/>
<keyword evidence="10" id="KW-1133">Transmembrane helix</keyword>
<evidence type="ECO:0000256" key="5">
    <source>
        <dbReference type="ARBA" id="ARBA00022729"/>
    </source>
</evidence>